<comment type="caution">
    <text evidence="1">The sequence shown here is derived from an EMBL/GenBank/DDBJ whole genome shotgun (WGS) entry which is preliminary data.</text>
</comment>
<reference evidence="1 2" key="1">
    <citation type="journal article" date="2016" name="Genome Biol. Evol.">
        <title>Gene Family Evolution Reflects Adaptation to Soil Environmental Stressors in the Genome of the Collembolan Orchesella cincta.</title>
        <authorList>
            <person name="Faddeeva-Vakhrusheva A."/>
            <person name="Derks M.F."/>
            <person name="Anvar S.Y."/>
            <person name="Agamennone V."/>
            <person name="Suring W."/>
            <person name="Smit S."/>
            <person name="van Straalen N.M."/>
            <person name="Roelofs D."/>
        </authorList>
    </citation>
    <scope>NUCLEOTIDE SEQUENCE [LARGE SCALE GENOMIC DNA]</scope>
    <source>
        <tissue evidence="1">Mixed pool</tissue>
    </source>
</reference>
<protein>
    <submittedName>
        <fullName evidence="1">Uncharacterized protein</fullName>
    </submittedName>
</protein>
<evidence type="ECO:0000313" key="1">
    <source>
        <dbReference type="EMBL" id="ODM88258.1"/>
    </source>
</evidence>
<dbReference type="EMBL" id="LJIJ01003873">
    <property type="protein sequence ID" value="ODM88258.1"/>
    <property type="molecule type" value="Genomic_DNA"/>
</dbReference>
<name>A0A1D2M5L0_ORCCI</name>
<gene>
    <name evidence="1" type="ORF">Ocin01_18424</name>
</gene>
<dbReference type="AlphaFoldDB" id="A0A1D2M5L0"/>
<dbReference type="Proteomes" id="UP000094527">
    <property type="component" value="Unassembled WGS sequence"/>
</dbReference>
<accession>A0A1D2M5L0</accession>
<sequence>MRCLSHRWRPIDALTDQDKKNLVPFGKTEEEILYICVEVILTARSPLESLAGREQRRLLHSF</sequence>
<evidence type="ECO:0000313" key="2">
    <source>
        <dbReference type="Proteomes" id="UP000094527"/>
    </source>
</evidence>
<keyword evidence="2" id="KW-1185">Reference proteome</keyword>
<organism evidence="1 2">
    <name type="scientific">Orchesella cincta</name>
    <name type="common">Springtail</name>
    <name type="synonym">Podura cincta</name>
    <dbReference type="NCBI Taxonomy" id="48709"/>
    <lineage>
        <taxon>Eukaryota</taxon>
        <taxon>Metazoa</taxon>
        <taxon>Ecdysozoa</taxon>
        <taxon>Arthropoda</taxon>
        <taxon>Hexapoda</taxon>
        <taxon>Collembola</taxon>
        <taxon>Entomobryomorpha</taxon>
        <taxon>Entomobryoidea</taxon>
        <taxon>Orchesellidae</taxon>
        <taxon>Orchesellinae</taxon>
        <taxon>Orchesella</taxon>
    </lineage>
</organism>
<proteinExistence type="predicted"/>